<keyword evidence="2" id="KW-1133">Transmembrane helix</keyword>
<dbReference type="SUPFAM" id="SSF56024">
    <property type="entry name" value="Phospholipase D/nuclease"/>
    <property type="match status" value="1"/>
</dbReference>
<evidence type="ECO:0000256" key="2">
    <source>
        <dbReference type="SAM" id="Phobius"/>
    </source>
</evidence>
<dbReference type="eggNOG" id="KOG2031">
    <property type="taxonomic scope" value="Eukaryota"/>
</dbReference>
<keyword evidence="2" id="KW-0472">Membrane</keyword>
<dbReference type="STRING" id="3847.K7KTG1"/>
<dbReference type="EnsemblPlants" id="KRH52388">
    <property type="protein sequence ID" value="KRH52388"/>
    <property type="gene ID" value="GLYMA_06G065500"/>
</dbReference>
<sequence length="281" mass="31269">MYHCHLTTCVRGSLIKAVSCRMPFKFSSRVPIQAGDTSNLLNATTCTICFATISPNTNLWLKSTNCICISLGNFLKHATINHQVVPQTAVLSGNTLFPNSWFMLTSPNLSKAAWGALQKNNTQLMIPHTQELASFMIFKPCLMTYKNLKMPRKVFTLIVFNLFLIILGAFAIKYILSCSPKLGVLFLPSLFKQRGSVFSCTSNVTLSEVANTSLLFDARESSEIKKTKLVTLTGLKKESMHSSSEVYYPSTFALRAPSPALFFPRKMSMVKFGHGCEHIKD</sequence>
<keyword evidence="2" id="KW-0812">Transmembrane</keyword>
<reference evidence="3" key="3">
    <citation type="submission" date="2018-07" db="EMBL/GenBank/DDBJ databases">
        <title>WGS assembly of Glycine max.</title>
        <authorList>
            <person name="Schmutz J."/>
            <person name="Cannon S."/>
            <person name="Schlueter J."/>
            <person name="Ma J."/>
            <person name="Mitros T."/>
            <person name="Nelson W."/>
            <person name="Hyten D."/>
            <person name="Song Q."/>
            <person name="Thelen J."/>
            <person name="Cheng J."/>
            <person name="Xu D."/>
            <person name="Hellsten U."/>
            <person name="May G."/>
            <person name="Yu Y."/>
            <person name="Sakurai T."/>
            <person name="Umezawa T."/>
            <person name="Bhattacharyya M."/>
            <person name="Sandhu D."/>
            <person name="Valliyodan B."/>
            <person name="Lindquist E."/>
            <person name="Peto M."/>
            <person name="Grant D."/>
            <person name="Shu S."/>
            <person name="Goodstein D."/>
            <person name="Barry K."/>
            <person name="Futrell-Griggs M."/>
            <person name="Abernathy B."/>
            <person name="Du J."/>
            <person name="Tian Z."/>
            <person name="Zhu L."/>
            <person name="Gill N."/>
            <person name="Joshi T."/>
            <person name="Libault M."/>
            <person name="Sethuraman A."/>
            <person name="Zhang X."/>
            <person name="Shinozaki K."/>
            <person name="Nguyen H."/>
            <person name="Wing R."/>
            <person name="Cregan P."/>
            <person name="Specht J."/>
            <person name="Grimwood J."/>
            <person name="Rokhsar D."/>
            <person name="Stacey G."/>
            <person name="Shoemaker R."/>
            <person name="Jackson S."/>
        </authorList>
    </citation>
    <scope>NUCLEOTIDE SEQUENCE</scope>
    <source>
        <tissue evidence="3">Callus</tissue>
    </source>
</reference>
<organism evidence="4">
    <name type="scientific">Glycine max</name>
    <name type="common">Soybean</name>
    <name type="synonym">Glycine hispida</name>
    <dbReference type="NCBI Taxonomy" id="3847"/>
    <lineage>
        <taxon>Eukaryota</taxon>
        <taxon>Viridiplantae</taxon>
        <taxon>Streptophyta</taxon>
        <taxon>Embryophyta</taxon>
        <taxon>Tracheophyta</taxon>
        <taxon>Spermatophyta</taxon>
        <taxon>Magnoliopsida</taxon>
        <taxon>eudicotyledons</taxon>
        <taxon>Gunneridae</taxon>
        <taxon>Pentapetalae</taxon>
        <taxon>rosids</taxon>
        <taxon>fabids</taxon>
        <taxon>Fabales</taxon>
        <taxon>Fabaceae</taxon>
        <taxon>Papilionoideae</taxon>
        <taxon>50 kb inversion clade</taxon>
        <taxon>NPAAA clade</taxon>
        <taxon>indigoferoid/millettioid clade</taxon>
        <taxon>Phaseoleae</taxon>
        <taxon>Glycine</taxon>
        <taxon>Glycine subgen. Soja</taxon>
    </lineage>
</organism>
<dbReference type="Proteomes" id="UP000008827">
    <property type="component" value="Chromosome 6"/>
</dbReference>
<dbReference type="GO" id="GO:0017005">
    <property type="term" value="F:3'-tyrosyl-DNA phosphodiesterase activity"/>
    <property type="evidence" value="ECO:0000318"/>
    <property type="project" value="GO_Central"/>
</dbReference>
<evidence type="ECO:0000313" key="3">
    <source>
        <dbReference type="EMBL" id="KRH52388.1"/>
    </source>
</evidence>
<dbReference type="AlphaFoldDB" id="K7KTG1"/>
<dbReference type="PaxDb" id="3847-GLYMA06G06910.1"/>
<feature type="transmembrane region" description="Helical" evidence="2">
    <location>
        <begin position="154"/>
        <end position="176"/>
    </location>
</feature>
<evidence type="ECO:0000256" key="1">
    <source>
        <dbReference type="PIRSR" id="PIRSR610347-3"/>
    </source>
</evidence>
<dbReference type="EMBL" id="CM000839">
    <property type="protein sequence ID" value="KRH52388.1"/>
    <property type="molecule type" value="Genomic_DNA"/>
</dbReference>
<gene>
    <name evidence="3" type="ORF">GLYMA_06G065500</name>
</gene>
<proteinExistence type="predicted"/>
<keyword evidence="5" id="KW-1185">Reference proteome</keyword>
<evidence type="ECO:0000313" key="5">
    <source>
        <dbReference type="Proteomes" id="UP000008827"/>
    </source>
</evidence>
<dbReference type="Gramene" id="KRH52388">
    <property type="protein sequence ID" value="KRH52388"/>
    <property type="gene ID" value="GLYMA_06G065500"/>
</dbReference>
<dbReference type="GO" id="GO:0003697">
    <property type="term" value="F:single-stranded DNA binding"/>
    <property type="evidence" value="ECO:0000318"/>
    <property type="project" value="GO_Central"/>
</dbReference>
<dbReference type="HOGENOM" id="CLU_991808_0_0_1"/>
<feature type="site" description="Interaction with DNA" evidence="1">
    <location>
        <position position="110"/>
    </location>
</feature>
<accession>K7KTG1</accession>
<evidence type="ECO:0000313" key="4">
    <source>
        <dbReference type="EnsemblPlants" id="KRH52388"/>
    </source>
</evidence>
<dbReference type="Gene3D" id="3.30.870.10">
    <property type="entry name" value="Endonuclease Chain A"/>
    <property type="match status" value="1"/>
</dbReference>
<dbReference type="GO" id="GO:0005634">
    <property type="term" value="C:nucleus"/>
    <property type="evidence" value="ECO:0000318"/>
    <property type="project" value="GO_Central"/>
</dbReference>
<dbReference type="GO" id="GO:0006281">
    <property type="term" value="P:DNA repair"/>
    <property type="evidence" value="ECO:0000318"/>
    <property type="project" value="GO_Central"/>
</dbReference>
<dbReference type="GO" id="GO:0003690">
    <property type="term" value="F:double-stranded DNA binding"/>
    <property type="evidence" value="ECO:0000318"/>
    <property type="project" value="GO_Central"/>
</dbReference>
<reference evidence="4" key="2">
    <citation type="submission" date="2018-02" db="UniProtKB">
        <authorList>
            <consortium name="EnsemblPlants"/>
        </authorList>
    </citation>
    <scope>IDENTIFICATION</scope>
    <source>
        <strain evidence="4">Williams 82</strain>
    </source>
</reference>
<dbReference type="InParanoid" id="K7KTG1"/>
<reference evidence="3 4" key="1">
    <citation type="journal article" date="2010" name="Nature">
        <title>Genome sequence of the palaeopolyploid soybean.</title>
        <authorList>
            <person name="Schmutz J."/>
            <person name="Cannon S.B."/>
            <person name="Schlueter J."/>
            <person name="Ma J."/>
            <person name="Mitros T."/>
            <person name="Nelson W."/>
            <person name="Hyten D.L."/>
            <person name="Song Q."/>
            <person name="Thelen J.J."/>
            <person name="Cheng J."/>
            <person name="Xu D."/>
            <person name="Hellsten U."/>
            <person name="May G.D."/>
            <person name="Yu Y."/>
            <person name="Sakurai T."/>
            <person name="Umezawa T."/>
            <person name="Bhattacharyya M.K."/>
            <person name="Sandhu D."/>
            <person name="Valliyodan B."/>
            <person name="Lindquist E."/>
            <person name="Peto M."/>
            <person name="Grant D."/>
            <person name="Shu S."/>
            <person name="Goodstein D."/>
            <person name="Barry K."/>
            <person name="Futrell-Griggs M."/>
            <person name="Abernathy B."/>
            <person name="Du J."/>
            <person name="Tian Z."/>
            <person name="Zhu L."/>
            <person name="Gill N."/>
            <person name="Joshi T."/>
            <person name="Libault M."/>
            <person name="Sethuraman A."/>
            <person name="Zhang X.-C."/>
            <person name="Shinozaki K."/>
            <person name="Nguyen H.T."/>
            <person name="Wing R.A."/>
            <person name="Cregan P."/>
            <person name="Specht J."/>
            <person name="Grimwood J."/>
            <person name="Rokhsar D."/>
            <person name="Stacey G."/>
            <person name="Shoemaker R.C."/>
            <person name="Jackson S.A."/>
        </authorList>
    </citation>
    <scope>NUCLEOTIDE SEQUENCE [LARGE SCALE GENOMIC DNA]</scope>
    <source>
        <strain evidence="4">cv. Williams 82</strain>
        <tissue evidence="3">Callus</tissue>
    </source>
</reference>
<name>K7KTG1_SOYBN</name>
<protein>
    <submittedName>
        <fullName evidence="3 4">Uncharacterized protein</fullName>
    </submittedName>
</protein>
<dbReference type="InterPro" id="IPR010347">
    <property type="entry name" value="Tdp1"/>
</dbReference>
<dbReference type="Pfam" id="PF06087">
    <property type="entry name" value="Tyr-DNA_phospho"/>
    <property type="match status" value="1"/>
</dbReference>